<feature type="compositionally biased region" description="Pro residues" evidence="1">
    <location>
        <begin position="1102"/>
        <end position="1118"/>
    </location>
</feature>
<evidence type="ECO:0000313" key="5">
    <source>
        <dbReference type="Proteomes" id="UP000199518"/>
    </source>
</evidence>
<dbReference type="OrthoDB" id="207197at2"/>
<dbReference type="Proteomes" id="UP000199518">
    <property type="component" value="Unassembled WGS sequence"/>
</dbReference>
<feature type="region of interest" description="Disordered" evidence="1">
    <location>
        <begin position="1102"/>
        <end position="1129"/>
    </location>
</feature>
<feature type="transmembrane region" description="Helical" evidence="2">
    <location>
        <begin position="1069"/>
        <end position="1092"/>
    </location>
</feature>
<keyword evidence="2" id="KW-1133">Transmembrane helix</keyword>
<sequence>MGRSIRWRNWGAAGWLAILLLAGSLQAQQPPAPPTPEPLPPATATADDRTIYVPFKDLSQTFGQADAKLVIPYGEYKRLLDQARAAQSGRTGPDAVLTESSFSIQADETVAKVAATLKVEVLNDGARLPLRFGEAAIGAVVAPEGVLLRGTGPGAYELFFPKAGSQIIKLDLAARVHQSPAGREVLLSCPAVAVTKLEVTVPQADQTIDVEPQVVAVPVKGMDGVTRLQANVGATEKIAIRWHAASSQAPSMNLLASVVNQTLVTIADGQVHTHAWLTYDVLRGELNQLRIALPASMRLLDVNSETRIRNWKSQTDGDNQIVTIELLNPATKQLKLELDGETKLEDGPFQLGGLTKAGKALGIQPLDAVRVSGQLAVRHGEDLSLQISGQQGLVRIDASEASPQVAGSNALLFKFYTADFALQITAAPVQPRLSVVQQNQIIVREEELEFTDTLRYLVERAGVFELNIRLPENVKIDDVTSPQMKSFNVQAGLLTVLLRERTQGEILVAIKGRLALPKASGEDLSLPIPKPEGVDRDTGAVLVFARESVEVQTPAAAVQSAQPLPISQRGRIGDAVLASAWTFTRQPVVIPIRLLKKPARLTATVATTIDVQPEVAHIKSQVSFLVELSPLNTFRIDVPEAISSQLQIEPAAGDAASSPIRQKIASDPVNGRVVWTITTQRDVIGTQRFALSWDARSPVAAGGKADAAAVAKYSVELPRPLGLVDDAGAVTIPLSNLQGEVALQKDKTLSVNAAASGSLEQIDSRELTLLPKTAAVAWRYFRDDAEHPAKLDIEARRFEIQNVVSTIVSRGLVEIVTSRDPQATYRCQFHVQTAERQRLLVALPNHLEVLGVFINDRELKLEKADVKLPSGMDLFSPFWLNIARTESSDVPLLLTFQFLWNIQPPLGDSRFGSGDMVLPLPVIDAAGNGVVQELKVVVWVPQAYTLVGNPKPFEMATLPGACEVLCGRRPDRNTEHLSGWVKNGLTGPSAVSQFPTEGRQPFVYTTLGQAPQIEVRWWNKLGMAVLFSLAAAIIGWILISTTFENKIGVLLLFAFLAALYGLYDSASLYQAMTAARFGLVLIVALWIVHWLLKRPAIPASPAPPPPPVEPAPVAPVVPPQSESDSESAN</sequence>
<name>A0A1I3MJ28_9PLAN</name>
<evidence type="ECO:0000256" key="3">
    <source>
        <dbReference type="SAM" id="SignalP"/>
    </source>
</evidence>
<evidence type="ECO:0000256" key="2">
    <source>
        <dbReference type="SAM" id="Phobius"/>
    </source>
</evidence>
<keyword evidence="2" id="KW-0812">Transmembrane</keyword>
<protein>
    <submittedName>
        <fullName evidence="4">Uncharacterized protein</fullName>
    </submittedName>
</protein>
<dbReference type="AlphaFoldDB" id="A0A1I3MJ28"/>
<organism evidence="4 5">
    <name type="scientific">Planctomicrobium piriforme</name>
    <dbReference type="NCBI Taxonomy" id="1576369"/>
    <lineage>
        <taxon>Bacteria</taxon>
        <taxon>Pseudomonadati</taxon>
        <taxon>Planctomycetota</taxon>
        <taxon>Planctomycetia</taxon>
        <taxon>Planctomycetales</taxon>
        <taxon>Planctomycetaceae</taxon>
        <taxon>Planctomicrobium</taxon>
    </lineage>
</organism>
<feature type="compositionally biased region" description="Polar residues" evidence="1">
    <location>
        <begin position="1120"/>
        <end position="1129"/>
    </location>
</feature>
<dbReference type="CDD" id="cd06464">
    <property type="entry name" value="ACD_sHsps-like"/>
    <property type="match status" value="1"/>
</dbReference>
<keyword evidence="2" id="KW-0472">Membrane</keyword>
<feature type="transmembrane region" description="Helical" evidence="2">
    <location>
        <begin position="1046"/>
        <end position="1063"/>
    </location>
</feature>
<feature type="transmembrane region" description="Helical" evidence="2">
    <location>
        <begin position="1017"/>
        <end position="1039"/>
    </location>
</feature>
<feature type="chain" id="PRO_5011510038" evidence="3">
    <location>
        <begin position="28"/>
        <end position="1129"/>
    </location>
</feature>
<accession>A0A1I3MJ28</accession>
<dbReference type="RefSeq" id="WP_092052814.1">
    <property type="nucleotide sequence ID" value="NZ_FOQD01000014.1"/>
</dbReference>
<proteinExistence type="predicted"/>
<keyword evidence="5" id="KW-1185">Reference proteome</keyword>
<reference evidence="5" key="1">
    <citation type="submission" date="2016-10" db="EMBL/GenBank/DDBJ databases">
        <authorList>
            <person name="Varghese N."/>
            <person name="Submissions S."/>
        </authorList>
    </citation>
    <scope>NUCLEOTIDE SEQUENCE [LARGE SCALE GENOMIC DNA]</scope>
    <source>
        <strain evidence="5">DSM 26348</strain>
    </source>
</reference>
<evidence type="ECO:0000256" key="1">
    <source>
        <dbReference type="SAM" id="MobiDB-lite"/>
    </source>
</evidence>
<dbReference type="EMBL" id="FOQD01000014">
    <property type="protein sequence ID" value="SFI97144.1"/>
    <property type="molecule type" value="Genomic_DNA"/>
</dbReference>
<keyword evidence="3" id="KW-0732">Signal</keyword>
<evidence type="ECO:0000313" key="4">
    <source>
        <dbReference type="EMBL" id="SFI97144.1"/>
    </source>
</evidence>
<feature type="signal peptide" evidence="3">
    <location>
        <begin position="1"/>
        <end position="27"/>
    </location>
</feature>
<gene>
    <name evidence="4" type="ORF">SAMN05421753_11426</name>
</gene>